<comment type="caution">
    <text evidence="1">The sequence shown here is derived from an EMBL/GenBank/DDBJ whole genome shotgun (WGS) entry which is preliminary data.</text>
</comment>
<dbReference type="EMBL" id="JAESIL010000110">
    <property type="protein sequence ID" value="MBL3580108.1"/>
    <property type="molecule type" value="Genomic_DNA"/>
</dbReference>
<evidence type="ECO:0000313" key="2">
    <source>
        <dbReference type="Proteomes" id="UP000635853"/>
    </source>
</evidence>
<dbReference type="RefSeq" id="WP_202299492.1">
    <property type="nucleotide sequence ID" value="NZ_JAESIL010000110.1"/>
</dbReference>
<organism evidence="1 2">
    <name type="scientific">Rhodovulum visakhapatnamense</name>
    <dbReference type="NCBI Taxonomy" id="364297"/>
    <lineage>
        <taxon>Bacteria</taxon>
        <taxon>Pseudomonadati</taxon>
        <taxon>Pseudomonadota</taxon>
        <taxon>Alphaproteobacteria</taxon>
        <taxon>Rhodobacterales</taxon>
        <taxon>Paracoccaceae</taxon>
        <taxon>Rhodovulum</taxon>
    </lineage>
</organism>
<sequence length="85" mass="9239">MTLARRHRTEAFRSLAARTIFEAMAYRGRDAARAELTRIALIFEPEDDADALSEAIGGMVSSVHGRDSPASASAFHAFFADIALL</sequence>
<gene>
    <name evidence="1" type="ORF">JMJ92_18430</name>
</gene>
<evidence type="ECO:0000313" key="1">
    <source>
        <dbReference type="EMBL" id="MBL3580108.1"/>
    </source>
</evidence>
<feature type="non-terminal residue" evidence="1">
    <location>
        <position position="85"/>
    </location>
</feature>
<name>A0ABS1RKD5_9RHOB</name>
<reference evidence="2" key="1">
    <citation type="submission" date="2021-01" db="EMBL/GenBank/DDBJ databases">
        <title>Draft genomes of Rhodovulum sulfidophilum.</title>
        <authorList>
            <person name="Guzman M.S."/>
        </authorList>
    </citation>
    <scope>NUCLEOTIDE SEQUENCE [LARGE SCALE GENOMIC DNA]</scope>
    <source>
        <strain evidence="2">AB19</strain>
    </source>
</reference>
<accession>A0ABS1RKD5</accession>
<dbReference type="Proteomes" id="UP000635853">
    <property type="component" value="Unassembled WGS sequence"/>
</dbReference>
<keyword evidence="2" id="KW-1185">Reference proteome</keyword>
<protein>
    <submittedName>
        <fullName evidence="1">Uncharacterized protein</fullName>
    </submittedName>
</protein>
<proteinExistence type="predicted"/>